<comment type="caution">
    <text evidence="3">The sequence shown here is derived from an EMBL/GenBank/DDBJ whole genome shotgun (WGS) entry which is preliminary data.</text>
</comment>
<feature type="compositionally biased region" description="Acidic residues" evidence="1">
    <location>
        <begin position="289"/>
        <end position="298"/>
    </location>
</feature>
<protein>
    <submittedName>
        <fullName evidence="3">Uncharacterized protein</fullName>
    </submittedName>
</protein>
<keyword evidence="2" id="KW-0472">Membrane</keyword>
<keyword evidence="2" id="KW-1133">Transmembrane helix</keyword>
<proteinExistence type="predicted"/>
<organism evidence="3 4">
    <name type="scientific">Rhizoclosmatium globosum</name>
    <dbReference type="NCBI Taxonomy" id="329046"/>
    <lineage>
        <taxon>Eukaryota</taxon>
        <taxon>Fungi</taxon>
        <taxon>Fungi incertae sedis</taxon>
        <taxon>Chytridiomycota</taxon>
        <taxon>Chytridiomycota incertae sedis</taxon>
        <taxon>Chytridiomycetes</taxon>
        <taxon>Chytridiales</taxon>
        <taxon>Chytriomycetaceae</taxon>
        <taxon>Rhizoclosmatium</taxon>
    </lineage>
</organism>
<feature type="region of interest" description="Disordered" evidence="1">
    <location>
        <begin position="487"/>
        <end position="510"/>
    </location>
</feature>
<evidence type="ECO:0000313" key="3">
    <source>
        <dbReference type="EMBL" id="ORY45884.1"/>
    </source>
</evidence>
<dbReference type="EMBL" id="MCGO01000018">
    <property type="protein sequence ID" value="ORY45884.1"/>
    <property type="molecule type" value="Genomic_DNA"/>
</dbReference>
<sequence length="510" mass="55681">MARLQLPQTTEECIVVYGAVIVGLRTLGTIQWEVVVPVVLLSIVSLAIAVAAFAYTFPHDTLLFLMKPGQPLFHNVRVSYFTSNGLVASLDTEVPFPRLFWIPPWSFFTLSMHETAVNQSLKTLSASLSLKKPYIRTVDLTSFSASSFSETELLTLTLSDPIKLSRSTSTSQTTLKLVQHEVQLSITNDSALADLILALTNPEASVLDPETELSLSLRGKLMLFNRFTIYRGALPSIPISLSDLISTNKIPTSNRGTVTTIEHIDIYPHEEDALLQSKKESESSSKLDSEDDHEDEELVPTRPPGFAGLLPGITLHKSPLTTEGLHLSLDASLTFTFPPALDLHIQEIAFGVYLNRKMITSGLISAFHIEANLSYGVDFSIQFNNPQTLKKVNLSSLLMDVTGLVSRALGVGIGAIETLALETVRATTGVSVASQVHVKVLSVKGFDCVGGITDVEWLARILSRLDHFGRDFSLFTDSSLSSNGSGYISPRNVGSPAPPDEYEFETIPPY</sequence>
<feature type="region of interest" description="Disordered" evidence="1">
    <location>
        <begin position="275"/>
        <end position="300"/>
    </location>
</feature>
<evidence type="ECO:0000256" key="1">
    <source>
        <dbReference type="SAM" id="MobiDB-lite"/>
    </source>
</evidence>
<gene>
    <name evidence="3" type="ORF">BCR33DRAFT_154373</name>
</gene>
<evidence type="ECO:0000256" key="2">
    <source>
        <dbReference type="SAM" id="Phobius"/>
    </source>
</evidence>
<accession>A0A1Y2CGC3</accession>
<keyword evidence="2" id="KW-0812">Transmembrane</keyword>
<keyword evidence="4" id="KW-1185">Reference proteome</keyword>
<name>A0A1Y2CGC3_9FUNG</name>
<evidence type="ECO:0000313" key="4">
    <source>
        <dbReference type="Proteomes" id="UP000193642"/>
    </source>
</evidence>
<feature type="transmembrane region" description="Helical" evidence="2">
    <location>
        <begin position="34"/>
        <end position="57"/>
    </location>
</feature>
<dbReference type="Proteomes" id="UP000193642">
    <property type="component" value="Unassembled WGS sequence"/>
</dbReference>
<reference evidence="3 4" key="1">
    <citation type="submission" date="2016-07" db="EMBL/GenBank/DDBJ databases">
        <title>Pervasive Adenine N6-methylation of Active Genes in Fungi.</title>
        <authorList>
            <consortium name="DOE Joint Genome Institute"/>
            <person name="Mondo S.J."/>
            <person name="Dannebaum R.O."/>
            <person name="Kuo R.C."/>
            <person name="Labutti K."/>
            <person name="Haridas S."/>
            <person name="Kuo A."/>
            <person name="Salamov A."/>
            <person name="Ahrendt S.R."/>
            <person name="Lipzen A."/>
            <person name="Sullivan W."/>
            <person name="Andreopoulos W.B."/>
            <person name="Clum A."/>
            <person name="Lindquist E."/>
            <person name="Daum C."/>
            <person name="Ramamoorthy G.K."/>
            <person name="Gryganskyi A."/>
            <person name="Culley D."/>
            <person name="Magnuson J.K."/>
            <person name="James T.Y."/>
            <person name="O'Malley M.A."/>
            <person name="Stajich J.E."/>
            <person name="Spatafora J.W."/>
            <person name="Visel A."/>
            <person name="Grigoriev I.V."/>
        </authorList>
    </citation>
    <scope>NUCLEOTIDE SEQUENCE [LARGE SCALE GENOMIC DNA]</scope>
    <source>
        <strain evidence="3 4">JEL800</strain>
    </source>
</reference>
<dbReference type="AlphaFoldDB" id="A0A1Y2CGC3"/>
<dbReference type="OrthoDB" id="2149211at2759"/>
<feature type="compositionally biased region" description="Basic and acidic residues" evidence="1">
    <location>
        <begin position="275"/>
        <end position="288"/>
    </location>
</feature>